<feature type="non-terminal residue" evidence="5">
    <location>
        <position position="1"/>
    </location>
</feature>
<dbReference type="SUPFAM" id="SSF103473">
    <property type="entry name" value="MFS general substrate transporter"/>
    <property type="match status" value="1"/>
</dbReference>
<evidence type="ECO:0000256" key="2">
    <source>
        <dbReference type="ARBA" id="ARBA00022989"/>
    </source>
</evidence>
<gene>
    <name evidence="5" type="ORF">OFUS_LOCUS21482</name>
</gene>
<keyword evidence="2 4" id="KW-1133">Transmembrane helix</keyword>
<evidence type="ECO:0000313" key="5">
    <source>
        <dbReference type="EMBL" id="CAH1797147.1"/>
    </source>
</evidence>
<feature type="transmembrane region" description="Helical" evidence="4">
    <location>
        <begin position="41"/>
        <end position="62"/>
    </location>
</feature>
<accession>A0A8S4PU91</accession>
<dbReference type="AlphaFoldDB" id="A0A8S4PU91"/>
<keyword evidence="3 4" id="KW-0472">Membrane</keyword>
<feature type="transmembrane region" description="Helical" evidence="4">
    <location>
        <begin position="137"/>
        <end position="160"/>
    </location>
</feature>
<dbReference type="PANTHER" id="PTHR23121">
    <property type="entry name" value="SODIUM-DEPENDENT GLUCOSE TRANSPORTER 1"/>
    <property type="match status" value="1"/>
</dbReference>
<keyword evidence="1 4" id="KW-0812">Transmembrane</keyword>
<comment type="caution">
    <text evidence="5">The sequence shown here is derived from an EMBL/GenBank/DDBJ whole genome shotgun (WGS) entry which is preliminary data.</text>
</comment>
<feature type="transmembrane region" description="Helical" evidence="4">
    <location>
        <begin position="172"/>
        <end position="200"/>
    </location>
</feature>
<dbReference type="Proteomes" id="UP000749559">
    <property type="component" value="Unassembled WGS sequence"/>
</dbReference>
<feature type="transmembrane region" description="Helical" evidence="4">
    <location>
        <begin position="99"/>
        <end position="125"/>
    </location>
</feature>
<evidence type="ECO:0000256" key="3">
    <source>
        <dbReference type="ARBA" id="ARBA00023136"/>
    </source>
</evidence>
<evidence type="ECO:0000313" key="6">
    <source>
        <dbReference type="Proteomes" id="UP000749559"/>
    </source>
</evidence>
<sequence length="210" mass="22786">SNISNTTSGLDNNSLVTCTGTNFLINENNHHNDATESNVKYAYIIVAVYCGIVGLLFFFVAIKMKTIRALRQGTKTLNNNQSTESTKAPLNKCYRIKMLFFVILINYAHAGVQIGLNGVITTFSVEGLKWTKDHGTAIASVFGGAITLSCILGTFAAKILSQTKMISIQLLTMLLSMATMVVCVQMHTYVLWVAVILIGLSAGSMNASIY</sequence>
<evidence type="ECO:0000256" key="4">
    <source>
        <dbReference type="SAM" id="Phobius"/>
    </source>
</evidence>
<dbReference type="EMBL" id="CAIIXF020000010">
    <property type="protein sequence ID" value="CAH1797147.1"/>
    <property type="molecule type" value="Genomic_DNA"/>
</dbReference>
<dbReference type="PANTHER" id="PTHR23121:SF9">
    <property type="entry name" value="SODIUM-DEPENDENT GLUCOSE TRANSPORTER 1"/>
    <property type="match status" value="1"/>
</dbReference>
<protein>
    <submittedName>
        <fullName evidence="5">Uncharacterized protein</fullName>
    </submittedName>
</protein>
<dbReference type="InterPro" id="IPR036259">
    <property type="entry name" value="MFS_trans_sf"/>
</dbReference>
<dbReference type="Gene3D" id="1.20.1250.20">
    <property type="entry name" value="MFS general substrate transporter like domains"/>
    <property type="match status" value="1"/>
</dbReference>
<organism evidence="5 6">
    <name type="scientific">Owenia fusiformis</name>
    <name type="common">Polychaete worm</name>
    <dbReference type="NCBI Taxonomy" id="6347"/>
    <lineage>
        <taxon>Eukaryota</taxon>
        <taxon>Metazoa</taxon>
        <taxon>Spiralia</taxon>
        <taxon>Lophotrochozoa</taxon>
        <taxon>Annelida</taxon>
        <taxon>Polychaeta</taxon>
        <taxon>Sedentaria</taxon>
        <taxon>Canalipalpata</taxon>
        <taxon>Sabellida</taxon>
        <taxon>Oweniida</taxon>
        <taxon>Oweniidae</taxon>
        <taxon>Owenia</taxon>
    </lineage>
</organism>
<proteinExistence type="predicted"/>
<feature type="non-terminal residue" evidence="5">
    <location>
        <position position="210"/>
    </location>
</feature>
<reference evidence="5" key="1">
    <citation type="submission" date="2022-03" db="EMBL/GenBank/DDBJ databases">
        <authorList>
            <person name="Martin C."/>
        </authorList>
    </citation>
    <scope>NUCLEOTIDE SEQUENCE</scope>
</reference>
<keyword evidence="6" id="KW-1185">Reference proteome</keyword>
<name>A0A8S4PU91_OWEFU</name>
<evidence type="ECO:0000256" key="1">
    <source>
        <dbReference type="ARBA" id="ARBA00022692"/>
    </source>
</evidence>